<gene>
    <name evidence="2" type="ORF">CSSPJE1EN1_LOCUS21595</name>
</gene>
<dbReference type="Pfam" id="PF07714">
    <property type="entry name" value="PK_Tyr_Ser-Thr"/>
    <property type="match status" value="1"/>
</dbReference>
<dbReference type="Proteomes" id="UP001497444">
    <property type="component" value="Chromosome 7"/>
</dbReference>
<dbReference type="EMBL" id="OZ020102">
    <property type="protein sequence ID" value="CAK9276117.1"/>
    <property type="molecule type" value="Genomic_DNA"/>
</dbReference>
<dbReference type="PANTHER" id="PTHR44329">
    <property type="entry name" value="SERINE/THREONINE-PROTEIN KINASE TNNI3K-RELATED"/>
    <property type="match status" value="1"/>
</dbReference>
<evidence type="ECO:0000313" key="2">
    <source>
        <dbReference type="EMBL" id="CAK9276117.1"/>
    </source>
</evidence>
<dbReference type="Gene3D" id="3.30.200.20">
    <property type="entry name" value="Phosphorylase Kinase, domain 1"/>
    <property type="match status" value="1"/>
</dbReference>
<proteinExistence type="predicted"/>
<sequence length="995" mass="112693">MDGDYLELSWDVVQNLVLLENKQLVQLNKEQCGLLIEKLVEIVPSLRDAVSSVPLQKRAFLLFVLQELYHLVKEAEVIIRACCSEDPLKAAVKLQDSIEAFGECFFNTAWLAGVIRIVISGTKYFSVASFRQRLVEEIASFGAVCQSKEGIRRVFEAKALKDRRSLTEMLELRKSAKGVVDEQERQIVAYLMELMPSSFGGSFTLPTIEPRQLQFVKKLGSGCFGTVFEARWLGQSFAQKVFQGIEKESFEKDVAALAGLHHPHVVRLFGTSLDTYRLRCSLVMELMSEDLGAYIVKRTISHSDQPPFNLHVAIDIMLQIAEGMNYLHRRHVIHGKLKASNILVEPVKTWEMARAGYLHVKVADFGLAKTRATSANFVGASRWRAPELFGMYNAYPDKLEQRSQKLSNMPRAVDVFSFGALCYEILTGNHPFEEEKLWDHPLREEKLGDLSERIKYPRMIPQLDYPPYLSSLITMCWDADRNRRPTFSEICATLMHIKGCLLIGGEELVQGLRSPTYSGLLLAKQPSFIRKGTMYQALLGAAEVNKNQISKNFTRVLVLGCLNLTGSYSDMALLDHIHDKKHNGFDNTNPVLDLGLEAMDINNGWMHPTIPLCIHTSKGIGDSEQLEQIKTFLAERNSLYTSSSWFAKSQEELKTGGNTSWKSFEDLNDARVHVVWILYSLSERRHFGQLLHLKDALEPYGVPVQILIVKDTDDDDCNGQQLEKNLLYKCGFLFPDVLTLQEYLNTGLDWLSGEVDKAEDLQVALIDKALWAPQGALRDNTMQLKKLDNKALWASAEVIKTIANIQTTAQVINDVASILDKHGVNIWIKALMRLQGHHTSAWCGTFTVKCLCKIWEVPKTMETTIWQKLASWELDETGESRLDGTMSMCQLQEGPTSLTLNDGKYLQFSTRVAGVILYCKAFHLTGWSNIDYSQEFDSFYAAYRHWFEEFSKRFNFGISSKILHILFPSSDTAAGTLKQQVQTSLEKLFVEILNH</sequence>
<reference evidence="2" key="1">
    <citation type="submission" date="2024-02" db="EMBL/GenBank/DDBJ databases">
        <authorList>
            <consortium name="ELIXIR-Norway"/>
            <consortium name="Elixir Norway"/>
        </authorList>
    </citation>
    <scope>NUCLEOTIDE SEQUENCE</scope>
</reference>
<dbReference type="InterPro" id="IPR001245">
    <property type="entry name" value="Ser-Thr/Tyr_kinase_cat_dom"/>
</dbReference>
<accession>A0ABP0XEV0</accession>
<dbReference type="InterPro" id="IPR051681">
    <property type="entry name" value="Ser/Thr_Kinases-Pseudokinases"/>
</dbReference>
<evidence type="ECO:0000313" key="3">
    <source>
        <dbReference type="Proteomes" id="UP001497444"/>
    </source>
</evidence>
<dbReference type="PROSITE" id="PS50011">
    <property type="entry name" value="PROTEIN_KINASE_DOM"/>
    <property type="match status" value="1"/>
</dbReference>
<feature type="domain" description="Protein kinase" evidence="1">
    <location>
        <begin position="213"/>
        <end position="499"/>
    </location>
</feature>
<dbReference type="Gene3D" id="1.10.510.10">
    <property type="entry name" value="Transferase(Phosphotransferase) domain 1"/>
    <property type="match status" value="1"/>
</dbReference>
<name>A0ABP0XEV0_9BRYO</name>
<dbReference type="PANTHER" id="PTHR44329:SF260">
    <property type="entry name" value="PROTEIN KINASE DOMAIN-CONTAINING PROTEIN"/>
    <property type="match status" value="1"/>
</dbReference>
<dbReference type="InterPro" id="IPR000719">
    <property type="entry name" value="Prot_kinase_dom"/>
</dbReference>
<keyword evidence="3" id="KW-1185">Reference proteome</keyword>
<dbReference type="SUPFAM" id="SSF56112">
    <property type="entry name" value="Protein kinase-like (PK-like)"/>
    <property type="match status" value="1"/>
</dbReference>
<evidence type="ECO:0000259" key="1">
    <source>
        <dbReference type="PROSITE" id="PS50011"/>
    </source>
</evidence>
<protein>
    <recommendedName>
        <fullName evidence="1">Protein kinase domain-containing protein</fullName>
    </recommendedName>
</protein>
<organism evidence="2 3">
    <name type="scientific">Sphagnum jensenii</name>
    <dbReference type="NCBI Taxonomy" id="128206"/>
    <lineage>
        <taxon>Eukaryota</taxon>
        <taxon>Viridiplantae</taxon>
        <taxon>Streptophyta</taxon>
        <taxon>Embryophyta</taxon>
        <taxon>Bryophyta</taxon>
        <taxon>Sphagnophytina</taxon>
        <taxon>Sphagnopsida</taxon>
        <taxon>Sphagnales</taxon>
        <taxon>Sphagnaceae</taxon>
        <taxon>Sphagnum</taxon>
    </lineage>
</organism>
<dbReference type="InterPro" id="IPR011009">
    <property type="entry name" value="Kinase-like_dom_sf"/>
</dbReference>